<dbReference type="PROSITE" id="PS51686">
    <property type="entry name" value="SAM_MT_RSMB_NOP"/>
    <property type="match status" value="1"/>
</dbReference>
<dbReference type="InterPro" id="IPR004573">
    <property type="entry name" value="rRNA_ssu_MeTfrase_B"/>
</dbReference>
<keyword evidence="8 13" id="KW-0949">S-adenosyl-L-methionine</keyword>
<keyword evidence="5" id="KW-0698">rRNA processing</keyword>
<dbReference type="InterPro" id="IPR029063">
    <property type="entry name" value="SAM-dependent_MTases_sf"/>
</dbReference>
<dbReference type="Pfam" id="PF22458">
    <property type="entry name" value="RsmF-B_ferredox"/>
    <property type="match status" value="1"/>
</dbReference>
<protein>
    <recommendedName>
        <fullName evidence="3">16S rRNA (cytosine(967)-C(5))-methyltransferase</fullName>
        <ecNumber evidence="3">2.1.1.176</ecNumber>
    </recommendedName>
    <alternativeName>
        <fullName evidence="10">16S rRNA m5C967 methyltransferase</fullName>
    </alternativeName>
    <alternativeName>
        <fullName evidence="11">rRNA (cytosine-C(5)-)-methyltransferase RsmB</fullName>
    </alternativeName>
</protein>
<dbReference type="Gene3D" id="3.40.50.150">
    <property type="entry name" value="Vaccinia Virus protein VP39"/>
    <property type="match status" value="1"/>
</dbReference>
<evidence type="ECO:0000256" key="1">
    <source>
        <dbReference type="ARBA" id="ARBA00002724"/>
    </source>
</evidence>
<sequence length="463" mass="51307">MTSEQKTTTAKTGPRTGDFSDSVPLWQQLQAVAQALAEVRGGASATTALDAVPAALRPGVQSLLFHVLRWLGQAEALRRKLAPRNPPPVADALLCTALALGWREAEAPYEMFTLVDQTVEAAKRLPATRPQSAFINACLRRFLREREALVDATAREPMAQWNHPRWWIDRLRQDHPRHWQEILRTNATQAPMTLRVNLRKTTVADYLDRLASQGIEALPLGGQALMLWQARPVQDVPGFAEGWVSVQDAGAQLAAPLLLQELTPPPAGRPLRLLDACAAPGGKTAHLLELAEAEVTALDIDPKRCERIHQNLARLQLQARVVAADARDIDQWWPVNGQRELFDGILLDAPCTASGIVRRHPDVRWLRRESDIGQLAVIQAALLSLLWPLVRPGGRLLYCTCSVFKAEGEQQIQTFLAHNTDAVLRPSPGHLIPRTARKGDAVRDNGHRDLDGFFYALLEKRAD</sequence>
<dbReference type="PRINTS" id="PR02008">
    <property type="entry name" value="RCMTFAMILY"/>
</dbReference>
<evidence type="ECO:0000256" key="2">
    <source>
        <dbReference type="ARBA" id="ARBA00004496"/>
    </source>
</evidence>
<gene>
    <name evidence="16" type="primary">rsmB</name>
    <name evidence="16" type="ORF">PSQ40_09685</name>
</gene>
<accession>A0ABT5MZT6</accession>
<dbReference type="Pfam" id="PF01189">
    <property type="entry name" value="Methyltr_RsmB-F"/>
    <property type="match status" value="1"/>
</dbReference>
<comment type="caution">
    <text evidence="16">The sequence shown here is derived from an EMBL/GenBank/DDBJ whole genome shotgun (WGS) entry which is preliminary data.</text>
</comment>
<evidence type="ECO:0000256" key="11">
    <source>
        <dbReference type="ARBA" id="ARBA00031088"/>
    </source>
</evidence>
<feature type="active site" description="Nucleophile" evidence="13">
    <location>
        <position position="401"/>
    </location>
</feature>
<dbReference type="RefSeq" id="WP_273951181.1">
    <property type="nucleotide sequence ID" value="NZ_JAQSIP010000004.1"/>
</dbReference>
<evidence type="ECO:0000256" key="10">
    <source>
        <dbReference type="ARBA" id="ARBA00030399"/>
    </source>
</evidence>
<dbReference type="Gene3D" id="1.10.940.10">
    <property type="entry name" value="NusB-like"/>
    <property type="match status" value="1"/>
</dbReference>
<dbReference type="PANTHER" id="PTHR22807:SF61">
    <property type="entry name" value="NOL1_NOP2_SUN FAMILY PROTEIN _ ANTITERMINATION NUSB DOMAIN-CONTAINING PROTEIN"/>
    <property type="match status" value="1"/>
</dbReference>
<evidence type="ECO:0000256" key="14">
    <source>
        <dbReference type="SAM" id="MobiDB-lite"/>
    </source>
</evidence>
<dbReference type="Gene3D" id="3.30.70.1170">
    <property type="entry name" value="Sun protein, domain 3"/>
    <property type="match status" value="1"/>
</dbReference>
<feature type="binding site" evidence="13">
    <location>
        <position position="348"/>
    </location>
    <ligand>
        <name>S-adenosyl-L-methionine</name>
        <dbReference type="ChEBI" id="CHEBI:59789"/>
    </ligand>
</feature>
<feature type="binding site" evidence="13">
    <location>
        <position position="299"/>
    </location>
    <ligand>
        <name>S-adenosyl-L-methionine</name>
        <dbReference type="ChEBI" id="CHEBI:59789"/>
    </ligand>
</feature>
<dbReference type="NCBIfam" id="NF008149">
    <property type="entry name" value="PRK10901.1"/>
    <property type="match status" value="1"/>
</dbReference>
<reference evidence="16 17" key="1">
    <citation type="submission" date="2023-02" db="EMBL/GenBank/DDBJ databases">
        <title>Bacterial whole genomic sequence of Curvibacter sp. HBC61.</title>
        <authorList>
            <person name="Le V."/>
            <person name="Ko S.-R."/>
            <person name="Ahn C.-Y."/>
            <person name="Oh H.-M."/>
        </authorList>
    </citation>
    <scope>NUCLEOTIDE SEQUENCE [LARGE SCALE GENOMIC DNA]</scope>
    <source>
        <strain evidence="16 17">HBC61</strain>
    </source>
</reference>
<dbReference type="SUPFAM" id="SSF53335">
    <property type="entry name" value="S-adenosyl-L-methionine-dependent methyltransferases"/>
    <property type="match status" value="1"/>
</dbReference>
<name>A0ABT5MZT6_9BURK</name>
<dbReference type="EC" id="2.1.1.176" evidence="3"/>
<keyword evidence="17" id="KW-1185">Reference proteome</keyword>
<comment type="subcellular location">
    <subcellularLocation>
        <location evidence="2">Cytoplasm</location>
    </subcellularLocation>
</comment>
<keyword evidence="6 13" id="KW-0489">Methyltransferase</keyword>
<evidence type="ECO:0000256" key="4">
    <source>
        <dbReference type="ARBA" id="ARBA00022490"/>
    </source>
</evidence>
<dbReference type="CDD" id="cd02440">
    <property type="entry name" value="AdoMet_MTases"/>
    <property type="match status" value="1"/>
</dbReference>
<dbReference type="InterPro" id="IPR023267">
    <property type="entry name" value="RCMT"/>
</dbReference>
<dbReference type="Gene3D" id="1.10.287.730">
    <property type="entry name" value="Helix hairpin bin"/>
    <property type="match status" value="1"/>
</dbReference>
<dbReference type="InterPro" id="IPR001678">
    <property type="entry name" value="MeTrfase_RsmB-F_NOP2_dom"/>
</dbReference>
<feature type="compositionally biased region" description="Polar residues" evidence="14">
    <location>
        <begin position="1"/>
        <end position="11"/>
    </location>
</feature>
<feature type="region of interest" description="Disordered" evidence="14">
    <location>
        <begin position="1"/>
        <end position="20"/>
    </location>
</feature>
<evidence type="ECO:0000256" key="3">
    <source>
        <dbReference type="ARBA" id="ARBA00012140"/>
    </source>
</evidence>
<keyword evidence="9 13" id="KW-0694">RNA-binding</keyword>
<comment type="similarity">
    <text evidence="13">Belongs to the class I-like SAM-binding methyltransferase superfamily. RsmB/NOP family.</text>
</comment>
<dbReference type="InterPro" id="IPR035926">
    <property type="entry name" value="NusB-like_sf"/>
</dbReference>
<evidence type="ECO:0000259" key="15">
    <source>
        <dbReference type="PROSITE" id="PS51686"/>
    </source>
</evidence>
<dbReference type="GO" id="GO:0008168">
    <property type="term" value="F:methyltransferase activity"/>
    <property type="evidence" value="ECO:0007669"/>
    <property type="project" value="UniProtKB-KW"/>
</dbReference>
<feature type="binding site" evidence="13">
    <location>
        <begin position="277"/>
        <end position="283"/>
    </location>
    <ligand>
        <name>S-adenosyl-L-methionine</name>
        <dbReference type="ChEBI" id="CHEBI:59789"/>
    </ligand>
</feature>
<dbReference type="EMBL" id="JAQSIP010000004">
    <property type="protein sequence ID" value="MDD0838839.1"/>
    <property type="molecule type" value="Genomic_DNA"/>
</dbReference>
<comment type="function">
    <text evidence="1">Specifically methylates the cytosine at position 967 (m5C967) of 16S rRNA.</text>
</comment>
<evidence type="ECO:0000256" key="5">
    <source>
        <dbReference type="ARBA" id="ARBA00022552"/>
    </source>
</evidence>
<evidence type="ECO:0000313" key="16">
    <source>
        <dbReference type="EMBL" id="MDD0838839.1"/>
    </source>
</evidence>
<keyword evidence="4" id="KW-0963">Cytoplasm</keyword>
<evidence type="ECO:0000256" key="13">
    <source>
        <dbReference type="PROSITE-ProRule" id="PRU01023"/>
    </source>
</evidence>
<dbReference type="Pfam" id="PF01029">
    <property type="entry name" value="NusB"/>
    <property type="match status" value="1"/>
</dbReference>
<dbReference type="InterPro" id="IPR049560">
    <property type="entry name" value="MeTrfase_RsmB-F_NOP2_cat"/>
</dbReference>
<dbReference type="NCBIfam" id="TIGR00563">
    <property type="entry name" value="rsmB"/>
    <property type="match status" value="1"/>
</dbReference>
<dbReference type="Proteomes" id="UP001528673">
    <property type="component" value="Unassembled WGS sequence"/>
</dbReference>
<feature type="domain" description="SAM-dependent MTase RsmB/NOP-type" evidence="15">
    <location>
        <begin position="182"/>
        <end position="461"/>
    </location>
</feature>
<keyword evidence="7 13" id="KW-0808">Transferase</keyword>
<proteinExistence type="inferred from homology"/>
<dbReference type="GO" id="GO:0032259">
    <property type="term" value="P:methylation"/>
    <property type="evidence" value="ECO:0007669"/>
    <property type="project" value="UniProtKB-KW"/>
</dbReference>
<dbReference type="InterPro" id="IPR054728">
    <property type="entry name" value="RsmB-like_ferredoxin"/>
</dbReference>
<feature type="binding site" evidence="13">
    <location>
        <position position="325"/>
    </location>
    <ligand>
        <name>S-adenosyl-L-methionine</name>
        <dbReference type="ChEBI" id="CHEBI:59789"/>
    </ligand>
</feature>
<evidence type="ECO:0000256" key="8">
    <source>
        <dbReference type="ARBA" id="ARBA00022691"/>
    </source>
</evidence>
<organism evidence="16 17">
    <name type="scientific">Curvibacter cyanobacteriorum</name>
    <dbReference type="NCBI Taxonomy" id="3026422"/>
    <lineage>
        <taxon>Bacteria</taxon>
        <taxon>Pseudomonadati</taxon>
        <taxon>Pseudomonadota</taxon>
        <taxon>Betaproteobacteria</taxon>
        <taxon>Burkholderiales</taxon>
        <taxon>Comamonadaceae</taxon>
        <taxon>Curvibacter</taxon>
    </lineage>
</organism>
<comment type="catalytic activity">
    <reaction evidence="12">
        <text>cytidine(967) in 16S rRNA + S-adenosyl-L-methionine = 5-methylcytidine(967) in 16S rRNA + S-adenosyl-L-homocysteine + H(+)</text>
        <dbReference type="Rhea" id="RHEA:42748"/>
        <dbReference type="Rhea" id="RHEA-COMP:10219"/>
        <dbReference type="Rhea" id="RHEA-COMP:10220"/>
        <dbReference type="ChEBI" id="CHEBI:15378"/>
        <dbReference type="ChEBI" id="CHEBI:57856"/>
        <dbReference type="ChEBI" id="CHEBI:59789"/>
        <dbReference type="ChEBI" id="CHEBI:74483"/>
        <dbReference type="ChEBI" id="CHEBI:82748"/>
        <dbReference type="EC" id="2.1.1.176"/>
    </reaction>
</comment>
<evidence type="ECO:0000256" key="7">
    <source>
        <dbReference type="ARBA" id="ARBA00022679"/>
    </source>
</evidence>
<evidence type="ECO:0000313" key="17">
    <source>
        <dbReference type="Proteomes" id="UP001528673"/>
    </source>
</evidence>
<dbReference type="SUPFAM" id="SSF48013">
    <property type="entry name" value="NusB-like"/>
    <property type="match status" value="1"/>
</dbReference>
<evidence type="ECO:0000256" key="6">
    <source>
        <dbReference type="ARBA" id="ARBA00022603"/>
    </source>
</evidence>
<dbReference type="InterPro" id="IPR006027">
    <property type="entry name" value="NusB_RsmB_TIM44"/>
</dbReference>
<dbReference type="PANTHER" id="PTHR22807">
    <property type="entry name" value="NOP2 YEAST -RELATED NOL1/NOP2/FMU SUN DOMAIN-CONTAINING"/>
    <property type="match status" value="1"/>
</dbReference>
<evidence type="ECO:0000256" key="12">
    <source>
        <dbReference type="ARBA" id="ARBA00047283"/>
    </source>
</evidence>
<evidence type="ECO:0000256" key="9">
    <source>
        <dbReference type="ARBA" id="ARBA00022884"/>
    </source>
</evidence>